<evidence type="ECO:0000256" key="5">
    <source>
        <dbReference type="ARBA" id="ARBA00022797"/>
    </source>
</evidence>
<dbReference type="PANTHER" id="PTHR30466">
    <property type="entry name" value="FLAVIN REDUCTASE"/>
    <property type="match status" value="1"/>
</dbReference>
<evidence type="ECO:0000256" key="4">
    <source>
        <dbReference type="ARBA" id="ARBA00022630"/>
    </source>
</evidence>
<keyword evidence="7" id="KW-0520">NAD</keyword>
<evidence type="ECO:0000313" key="9">
    <source>
        <dbReference type="EMBL" id="RAL19345.1"/>
    </source>
</evidence>
<accession>A0A328C093</accession>
<gene>
    <name evidence="9" type="primary">hpaC</name>
    <name evidence="9" type="ORF">C5N92_02540</name>
</gene>
<name>A0A328C093_9PAST</name>
<keyword evidence="10" id="KW-1185">Reference proteome</keyword>
<evidence type="ECO:0000259" key="8">
    <source>
        <dbReference type="SMART" id="SM00903"/>
    </source>
</evidence>
<keyword evidence="4" id="KW-0285">Flavoprotein</keyword>
<feature type="domain" description="Flavin reductase like" evidence="8">
    <location>
        <begin position="13"/>
        <end position="159"/>
    </location>
</feature>
<dbReference type="GO" id="GO:0051287">
    <property type="term" value="F:NAD binding"/>
    <property type="evidence" value="ECO:0007669"/>
    <property type="project" value="InterPro"/>
</dbReference>
<dbReference type="GO" id="GO:0010181">
    <property type="term" value="F:FMN binding"/>
    <property type="evidence" value="ECO:0007669"/>
    <property type="project" value="InterPro"/>
</dbReference>
<dbReference type="SMART" id="SM00903">
    <property type="entry name" value="Flavin_Reduct"/>
    <property type="match status" value="1"/>
</dbReference>
<evidence type="ECO:0000256" key="2">
    <source>
        <dbReference type="ARBA" id="ARBA00006032"/>
    </source>
</evidence>
<evidence type="ECO:0000313" key="10">
    <source>
        <dbReference type="Proteomes" id="UP000248689"/>
    </source>
</evidence>
<comment type="pathway">
    <text evidence="1">Aromatic compound metabolism; 4-hydroxyphenylacetate degradation; pyruvate and succinate semialdehyde from 4-hydroxyphenylacetate: step 1/7.</text>
</comment>
<dbReference type="SUPFAM" id="SSF50475">
    <property type="entry name" value="FMN-binding split barrel"/>
    <property type="match status" value="1"/>
</dbReference>
<dbReference type="InterPro" id="IPR012349">
    <property type="entry name" value="Split_barrel_FMN-bd"/>
</dbReference>
<protein>
    <recommendedName>
        <fullName evidence="3">4-hydroxyphenylacetate 3-monooxygenase reductase component</fullName>
    </recommendedName>
</protein>
<dbReference type="GO" id="GO:0004497">
    <property type="term" value="F:monooxygenase activity"/>
    <property type="evidence" value="ECO:0007669"/>
    <property type="project" value="UniProtKB-KW"/>
</dbReference>
<dbReference type="Pfam" id="PF01613">
    <property type="entry name" value="Flavin_Reduct"/>
    <property type="match status" value="1"/>
</dbReference>
<dbReference type="GO" id="GO:0016651">
    <property type="term" value="F:oxidoreductase activity, acting on NAD(P)H"/>
    <property type="evidence" value="ECO:0007669"/>
    <property type="project" value="InterPro"/>
</dbReference>
<proteinExistence type="inferred from homology"/>
<dbReference type="UniPathway" id="UPA00208">
    <property type="reaction ID" value="UER00416"/>
</dbReference>
<dbReference type="Proteomes" id="UP000248689">
    <property type="component" value="Unassembled WGS sequence"/>
</dbReference>
<keyword evidence="5" id="KW-0058">Aromatic hydrocarbons catabolism</keyword>
<comment type="caution">
    <text evidence="9">The sequence shown here is derived from an EMBL/GenBank/DDBJ whole genome shotgun (WGS) entry which is preliminary data.</text>
</comment>
<organism evidence="9 10">
    <name type="scientific">Glaesserella australis</name>
    <dbReference type="NCBI Taxonomy" id="2094024"/>
    <lineage>
        <taxon>Bacteria</taxon>
        <taxon>Pseudomonadati</taxon>
        <taxon>Pseudomonadota</taxon>
        <taxon>Gammaproteobacteria</taxon>
        <taxon>Pasteurellales</taxon>
        <taxon>Pasteurellaceae</taxon>
        <taxon>Glaesserella</taxon>
    </lineage>
</organism>
<dbReference type="GO" id="GO:0042537">
    <property type="term" value="P:benzene-containing compound metabolic process"/>
    <property type="evidence" value="ECO:0007669"/>
    <property type="project" value="InterPro"/>
</dbReference>
<comment type="similarity">
    <text evidence="2">Belongs to the non-flavoprotein flavin reductase family. HpaC subfamily.</text>
</comment>
<dbReference type="EMBL" id="PTPX01000006">
    <property type="protein sequence ID" value="RAL19345.1"/>
    <property type="molecule type" value="Genomic_DNA"/>
</dbReference>
<dbReference type="Gene3D" id="2.30.110.10">
    <property type="entry name" value="Electron Transport, Fmn-binding Protein, Chain A"/>
    <property type="match status" value="1"/>
</dbReference>
<dbReference type="InterPro" id="IPR011982">
    <property type="entry name" value="HPA_mOase_red"/>
</dbReference>
<dbReference type="NCBIfam" id="TIGR02296">
    <property type="entry name" value="HpaC"/>
    <property type="match status" value="1"/>
</dbReference>
<evidence type="ECO:0000256" key="6">
    <source>
        <dbReference type="ARBA" id="ARBA00023002"/>
    </source>
</evidence>
<evidence type="ECO:0000256" key="7">
    <source>
        <dbReference type="ARBA" id="ARBA00023027"/>
    </source>
</evidence>
<dbReference type="PANTHER" id="PTHR30466:SF1">
    <property type="entry name" value="FMN REDUCTASE (NADH) RUTF"/>
    <property type="match status" value="1"/>
</dbReference>
<dbReference type="InterPro" id="IPR002563">
    <property type="entry name" value="Flavin_Rdtase-like_dom"/>
</dbReference>
<evidence type="ECO:0000256" key="1">
    <source>
        <dbReference type="ARBA" id="ARBA00005112"/>
    </source>
</evidence>
<dbReference type="AlphaFoldDB" id="A0A328C093"/>
<keyword evidence="9" id="KW-0503">Monooxygenase</keyword>
<dbReference type="InterPro" id="IPR050268">
    <property type="entry name" value="NADH-dep_flavin_reductase"/>
</dbReference>
<dbReference type="GO" id="GO:0042602">
    <property type="term" value="F:riboflavin reductase (NADPH) activity"/>
    <property type="evidence" value="ECO:0007669"/>
    <property type="project" value="TreeGrafter"/>
</dbReference>
<dbReference type="GO" id="GO:0006208">
    <property type="term" value="P:pyrimidine nucleobase catabolic process"/>
    <property type="evidence" value="ECO:0007669"/>
    <property type="project" value="TreeGrafter"/>
</dbReference>
<sequence>MNTPTVQQFRDAMAHLPAAVSIVTSCGTAGKVGMTISSVCSVTDSPATLLFCINQSSDLHDIIRQNGKVCVNVLNDQQTELAKHFAAMLDSSMEERFSWDIWQQGKTGQFALKEAISSLHGEIVATQAVGTHTIFIVQLNEIQTHPQTSLVYFARQFKSLAI</sequence>
<keyword evidence="6" id="KW-0560">Oxidoreductase</keyword>
<dbReference type="RefSeq" id="WP_111749310.1">
    <property type="nucleotide sequence ID" value="NZ_PTPX01000006.1"/>
</dbReference>
<evidence type="ECO:0000256" key="3">
    <source>
        <dbReference type="ARBA" id="ARBA00015398"/>
    </source>
</evidence>
<reference evidence="10" key="1">
    <citation type="submission" date="2018-02" db="EMBL/GenBank/DDBJ databases">
        <title>Glaesserella australis sp. nov., isolated from the lungs of pigs.</title>
        <authorList>
            <person name="Turni C."/>
            <person name="Christensen H."/>
        </authorList>
    </citation>
    <scope>NUCLEOTIDE SEQUENCE [LARGE SCALE GENOMIC DNA]</scope>
    <source>
        <strain evidence="10">HS4635</strain>
    </source>
</reference>
<dbReference type="OrthoDB" id="6401628at2"/>